<dbReference type="KEGG" id="scy:SCATT_27420"/>
<dbReference type="STRING" id="1003195.SCATT_27420"/>
<dbReference type="AlphaFoldDB" id="F8K4F9"/>
<accession>G8X2J7</accession>
<dbReference type="InterPro" id="IPR036249">
    <property type="entry name" value="Thioredoxin-like_sf"/>
</dbReference>
<dbReference type="Pfam" id="PF00578">
    <property type="entry name" value="AhpC-TSA"/>
    <property type="match status" value="1"/>
</dbReference>
<dbReference type="GO" id="GO:0016491">
    <property type="term" value="F:oxidoreductase activity"/>
    <property type="evidence" value="ECO:0007669"/>
    <property type="project" value="InterPro"/>
</dbReference>
<dbReference type="EMBL" id="CP003219">
    <property type="protein sequence ID" value="AEW95113.1"/>
    <property type="molecule type" value="Genomic_DNA"/>
</dbReference>
<dbReference type="InterPro" id="IPR013766">
    <property type="entry name" value="Thioredoxin_domain"/>
</dbReference>
<evidence type="ECO:0000313" key="4">
    <source>
        <dbReference type="EMBL" id="AEW95113.1"/>
    </source>
</evidence>
<evidence type="ECO:0000256" key="1">
    <source>
        <dbReference type="SAM" id="MobiDB-lite"/>
    </source>
</evidence>
<feature type="domain" description="Thioredoxin" evidence="3">
    <location>
        <begin position="76"/>
        <end position="232"/>
    </location>
</feature>
<dbReference type="Gene3D" id="3.40.30.10">
    <property type="entry name" value="Glutaredoxin"/>
    <property type="match status" value="1"/>
</dbReference>
<organism evidence="4 5">
    <name type="scientific">Streptantibioticus cattleyicolor (strain ATCC 35852 / DSM 46488 / JCM 4925 / NBRC 14057 / NRRL 8057)</name>
    <name type="common">Streptomyces cattleya</name>
    <dbReference type="NCBI Taxonomy" id="1003195"/>
    <lineage>
        <taxon>Bacteria</taxon>
        <taxon>Bacillati</taxon>
        <taxon>Actinomycetota</taxon>
        <taxon>Actinomycetes</taxon>
        <taxon>Kitasatosporales</taxon>
        <taxon>Streptomycetaceae</taxon>
        <taxon>Streptantibioticus</taxon>
    </lineage>
</organism>
<keyword evidence="2" id="KW-1133">Transmembrane helix</keyword>
<dbReference type="PROSITE" id="PS51352">
    <property type="entry name" value="THIOREDOXIN_2"/>
    <property type="match status" value="1"/>
</dbReference>
<dbReference type="PATRIC" id="fig|1003195.11.peg.4246"/>
<keyword evidence="2" id="KW-0812">Transmembrane</keyword>
<accession>F8K4F9</accession>
<name>F8K4F9_STREN</name>
<dbReference type="RefSeq" id="WP_014143492.1">
    <property type="nucleotide sequence ID" value="NC_016111.1"/>
</dbReference>
<proteinExistence type="predicted"/>
<keyword evidence="2" id="KW-0472">Membrane</keyword>
<dbReference type="InterPro" id="IPR050553">
    <property type="entry name" value="Thioredoxin_ResA/DsbE_sf"/>
</dbReference>
<feature type="region of interest" description="Disordered" evidence="1">
    <location>
        <begin position="1"/>
        <end position="34"/>
    </location>
</feature>
<dbReference type="SUPFAM" id="SSF52833">
    <property type="entry name" value="Thioredoxin-like"/>
    <property type="match status" value="1"/>
</dbReference>
<dbReference type="eggNOG" id="COG1225">
    <property type="taxonomic scope" value="Bacteria"/>
</dbReference>
<gene>
    <name evidence="4" type="ordered locus">SCATT_27420</name>
</gene>
<keyword evidence="5" id="KW-1185">Reference proteome</keyword>
<dbReference type="Proteomes" id="UP000007842">
    <property type="component" value="Chromosome"/>
</dbReference>
<dbReference type="OrthoDB" id="9809746at2"/>
<dbReference type="KEGG" id="sct:SCAT_2755"/>
<dbReference type="PANTHER" id="PTHR42852">
    <property type="entry name" value="THIOL:DISULFIDE INTERCHANGE PROTEIN DSBE"/>
    <property type="match status" value="1"/>
</dbReference>
<feature type="transmembrane region" description="Helical" evidence="2">
    <location>
        <begin position="39"/>
        <end position="57"/>
    </location>
</feature>
<evidence type="ECO:0000256" key="2">
    <source>
        <dbReference type="SAM" id="Phobius"/>
    </source>
</evidence>
<sequence>MTKTRPAAKATATSSRAAKNAAAQGEAQGTERRRRTLRWTAAIAAAAAVTGGLYAVFSSSSSSAGSGKATYQAGTPGIGATAPGFALAASTGKKISLAGYHGKTVLLYFQEGLTCQPCWDQMTDLEKDAAKVKAAGVDQILSVTSDPADLITRKTKDMKLSTPVLSDPDLAVSKQYDANSYGMMGTSRDGHTFVLVGPDGKIKWRADYGGAPKYTMYVAPDKLLADLKAGEAK</sequence>
<reference evidence="5" key="1">
    <citation type="submission" date="2011-12" db="EMBL/GenBank/DDBJ databases">
        <title>Complete genome sequence of Streptomyces cattleya strain DSM 46488.</title>
        <authorList>
            <person name="Ou H.-Y."/>
            <person name="Li P."/>
            <person name="Zhao C."/>
            <person name="O'Hagan D."/>
            <person name="Deng Z."/>
        </authorList>
    </citation>
    <scope>NUCLEOTIDE SEQUENCE [LARGE SCALE GENOMIC DNA]</scope>
    <source>
        <strain evidence="5">ATCC 35852 / DSM 46488 / JCM 4925 / NBRC 14057 / NRRL 8057</strain>
    </source>
</reference>
<protein>
    <submittedName>
        <fullName evidence="4">Alkyl hydroperoxide reductase/ Thiol specific antioxidant/ Mal allergen</fullName>
    </submittedName>
</protein>
<feature type="compositionally biased region" description="Low complexity" evidence="1">
    <location>
        <begin position="1"/>
        <end position="28"/>
    </location>
</feature>
<dbReference type="InterPro" id="IPR000866">
    <property type="entry name" value="AhpC/TSA"/>
</dbReference>
<dbReference type="PANTHER" id="PTHR42852:SF17">
    <property type="entry name" value="THIOREDOXIN-LIKE PROTEIN HI_1115"/>
    <property type="match status" value="1"/>
</dbReference>
<dbReference type="GO" id="GO:0016209">
    <property type="term" value="F:antioxidant activity"/>
    <property type="evidence" value="ECO:0007669"/>
    <property type="project" value="InterPro"/>
</dbReference>
<evidence type="ECO:0000313" key="5">
    <source>
        <dbReference type="Proteomes" id="UP000007842"/>
    </source>
</evidence>
<dbReference type="HOGENOM" id="CLU_105068_0_0_11"/>
<evidence type="ECO:0000259" key="3">
    <source>
        <dbReference type="PROSITE" id="PS51352"/>
    </source>
</evidence>